<dbReference type="Pfam" id="PF00903">
    <property type="entry name" value="Glyoxalase"/>
    <property type="match status" value="1"/>
</dbReference>
<dbReference type="SUPFAM" id="SSF54593">
    <property type="entry name" value="Glyoxalase/Bleomycin resistance protein/Dihydroxybiphenyl dioxygenase"/>
    <property type="match status" value="1"/>
</dbReference>
<evidence type="ECO:0000313" key="2">
    <source>
        <dbReference type="EMBL" id="WZK88844.1"/>
    </source>
</evidence>
<dbReference type="PROSITE" id="PS51819">
    <property type="entry name" value="VOC"/>
    <property type="match status" value="1"/>
</dbReference>
<evidence type="ECO:0000313" key="3">
    <source>
        <dbReference type="Proteomes" id="UP001623232"/>
    </source>
</evidence>
<organism evidence="2 3">
    <name type="scientific">Aliisedimentitalea scapharcae</name>
    <dbReference type="NCBI Taxonomy" id="1524259"/>
    <lineage>
        <taxon>Bacteria</taxon>
        <taxon>Pseudomonadati</taxon>
        <taxon>Pseudomonadota</taxon>
        <taxon>Alphaproteobacteria</taxon>
        <taxon>Rhodobacterales</taxon>
        <taxon>Roseobacteraceae</taxon>
        <taxon>Aliisedimentitalea</taxon>
    </lineage>
</organism>
<dbReference type="CDD" id="cd06587">
    <property type="entry name" value="VOC"/>
    <property type="match status" value="1"/>
</dbReference>
<proteinExistence type="predicted"/>
<dbReference type="Proteomes" id="UP001623232">
    <property type="component" value="Chromosome"/>
</dbReference>
<gene>
    <name evidence="2" type="ORF">QEZ52_19955</name>
</gene>
<dbReference type="InterPro" id="IPR037523">
    <property type="entry name" value="VOC_core"/>
</dbReference>
<name>A0ABZ2XVK1_9RHOB</name>
<dbReference type="Gene3D" id="3.10.180.10">
    <property type="entry name" value="2,3-Dihydroxybiphenyl 1,2-Dioxygenase, domain 1"/>
    <property type="match status" value="2"/>
</dbReference>
<dbReference type="InterPro" id="IPR029068">
    <property type="entry name" value="Glyas_Bleomycin-R_OHBP_Dase"/>
</dbReference>
<accession>A0ABZ2XVK1</accession>
<evidence type="ECO:0000259" key="1">
    <source>
        <dbReference type="PROSITE" id="PS51819"/>
    </source>
</evidence>
<dbReference type="EMBL" id="CP123584">
    <property type="protein sequence ID" value="WZK88844.1"/>
    <property type="molecule type" value="Genomic_DNA"/>
</dbReference>
<dbReference type="InterPro" id="IPR004360">
    <property type="entry name" value="Glyas_Fos-R_dOase_dom"/>
</dbReference>
<feature type="domain" description="VOC" evidence="1">
    <location>
        <begin position="3"/>
        <end position="116"/>
    </location>
</feature>
<dbReference type="RefSeq" id="WP_406646514.1">
    <property type="nucleotide sequence ID" value="NZ_CP123584.1"/>
</dbReference>
<reference evidence="2 3" key="1">
    <citation type="submission" date="2023-04" db="EMBL/GenBank/DDBJ databases">
        <title>Complete genome sequence of Alisedimentitalea scapharcae.</title>
        <authorList>
            <person name="Rong J.-C."/>
            <person name="Yi M.-L."/>
            <person name="Zhao Q."/>
        </authorList>
    </citation>
    <scope>NUCLEOTIDE SEQUENCE [LARGE SCALE GENOMIC DNA]</scope>
    <source>
        <strain evidence="2 3">KCTC 42119</strain>
    </source>
</reference>
<sequence>MKRLSGVRLRVADMGPLIAFYTDVMGMTATADTQGWRLGYPGADADLIFLPGGSSYSHSQDQRYWKIGVTLPNLAMAHAQLRAAGVQVSQPRQFLDIGYMAHLSDPAGFVIELLQWDFDGNRPPDAGNASLPLGGQARIGQITLRTGDMAAERDAYSDMQVLSVQNVADHGFDLHFLAYAHETPPVPDVTAVANREWLWKRPYTLLEFQHVAGVNFTPTSAFEGLEIAG</sequence>
<protein>
    <submittedName>
        <fullName evidence="2">VOC family protein</fullName>
    </submittedName>
</protein>
<keyword evidence="3" id="KW-1185">Reference proteome</keyword>